<evidence type="ECO:0000313" key="2">
    <source>
        <dbReference type="EMBL" id="EPQ52139.1"/>
    </source>
</evidence>
<evidence type="ECO:0000256" key="1">
    <source>
        <dbReference type="SAM" id="Coils"/>
    </source>
</evidence>
<dbReference type="OMA" id="VFQKRMW"/>
<dbReference type="eggNOG" id="ENOG502SSEN">
    <property type="taxonomic scope" value="Eukaryota"/>
</dbReference>
<dbReference type="HOGENOM" id="CLU_056049_1_0_1"/>
<reference evidence="2 3" key="1">
    <citation type="journal article" date="2012" name="Science">
        <title>The Paleozoic origin of enzymatic lignin decomposition reconstructed from 31 fungal genomes.</title>
        <authorList>
            <person name="Floudas D."/>
            <person name="Binder M."/>
            <person name="Riley R."/>
            <person name="Barry K."/>
            <person name="Blanchette R.A."/>
            <person name="Henrissat B."/>
            <person name="Martinez A.T."/>
            <person name="Otillar R."/>
            <person name="Spatafora J.W."/>
            <person name="Yadav J.S."/>
            <person name="Aerts A."/>
            <person name="Benoit I."/>
            <person name="Boyd A."/>
            <person name="Carlson A."/>
            <person name="Copeland A."/>
            <person name="Coutinho P.M."/>
            <person name="de Vries R.P."/>
            <person name="Ferreira P."/>
            <person name="Findley K."/>
            <person name="Foster B."/>
            <person name="Gaskell J."/>
            <person name="Glotzer D."/>
            <person name="Gorecki P."/>
            <person name="Heitman J."/>
            <person name="Hesse C."/>
            <person name="Hori C."/>
            <person name="Igarashi K."/>
            <person name="Jurgens J.A."/>
            <person name="Kallen N."/>
            <person name="Kersten P."/>
            <person name="Kohler A."/>
            <person name="Kuees U."/>
            <person name="Kumar T.K.A."/>
            <person name="Kuo A."/>
            <person name="LaButti K."/>
            <person name="Larrondo L.F."/>
            <person name="Lindquist E."/>
            <person name="Ling A."/>
            <person name="Lombard V."/>
            <person name="Lucas S."/>
            <person name="Lundell T."/>
            <person name="Martin R."/>
            <person name="McLaughlin D.J."/>
            <person name="Morgenstern I."/>
            <person name="Morin E."/>
            <person name="Murat C."/>
            <person name="Nagy L.G."/>
            <person name="Nolan M."/>
            <person name="Ohm R.A."/>
            <person name="Patyshakuliyeva A."/>
            <person name="Rokas A."/>
            <person name="Ruiz-Duenas F.J."/>
            <person name="Sabat G."/>
            <person name="Salamov A."/>
            <person name="Samejima M."/>
            <person name="Schmutz J."/>
            <person name="Slot J.C."/>
            <person name="St John F."/>
            <person name="Stenlid J."/>
            <person name="Sun H."/>
            <person name="Sun S."/>
            <person name="Syed K."/>
            <person name="Tsang A."/>
            <person name="Wiebenga A."/>
            <person name="Young D."/>
            <person name="Pisabarro A."/>
            <person name="Eastwood D.C."/>
            <person name="Martin F."/>
            <person name="Cullen D."/>
            <person name="Grigoriev I.V."/>
            <person name="Hibbett D.S."/>
        </authorList>
    </citation>
    <scope>NUCLEOTIDE SEQUENCE [LARGE SCALE GENOMIC DNA]</scope>
    <source>
        <strain evidence="2 3">ATCC 11539</strain>
    </source>
</reference>
<dbReference type="Proteomes" id="UP000030669">
    <property type="component" value="Unassembled WGS sequence"/>
</dbReference>
<gene>
    <name evidence="2" type="ORF">GLOTRDRAFT_140568</name>
</gene>
<evidence type="ECO:0000313" key="3">
    <source>
        <dbReference type="Proteomes" id="UP000030669"/>
    </source>
</evidence>
<keyword evidence="1" id="KW-0175">Coiled coil</keyword>
<dbReference type="OrthoDB" id="19619at2759"/>
<evidence type="ECO:0008006" key="4">
    <source>
        <dbReference type="Google" id="ProtNLM"/>
    </source>
</evidence>
<name>S7RHS0_GLOTA</name>
<protein>
    <recommendedName>
        <fullName evidence="4">Tim44-like domain-containing protein</fullName>
    </recommendedName>
</protein>
<proteinExistence type="predicted"/>
<dbReference type="RefSeq" id="XP_007869326.1">
    <property type="nucleotide sequence ID" value="XM_007871135.1"/>
</dbReference>
<accession>S7RHS0</accession>
<sequence length="405" mass="46034">MNGLGTRKCIDTVLLRSQQSFNRRKQFLGVYYGAASNCMRSYASASANVVQRPTAKKANPPMSQTKPVLNTAKTPTSAPFKVSFAGDTTPARKAPAPAAPKPAAFSLRPKLTGKIKSNALNRRHEALAATEIKEAKQARAEQLEKQLEQLKELAAIERHNPTIDPWSGAVQTLDLHIPLSRSFKEGATLRDHVDEWKLTFQNYVRNVISMWRMAKANAFPDVDVKRRYSLNVLLPARIKPNDWLAPFRAMALKNYKQVLQALANLDERTMKRLTTGSYQDDMLKYIKQARDQKMHLKQHYVKDNQPPIVVSIRAIEGYLGAEEPKIGNRLLVQICVMFDMEQTIEVYNRDGKLLTREGAIALNQEPQPSRTVEFIVFEKKMWYDGPWVIRDQLYPGVKPKFTELQ</sequence>
<dbReference type="GeneID" id="19304561"/>
<feature type="coiled-coil region" evidence="1">
    <location>
        <begin position="126"/>
        <end position="160"/>
    </location>
</feature>
<organism evidence="2 3">
    <name type="scientific">Gloeophyllum trabeum (strain ATCC 11539 / FP-39264 / Madison 617)</name>
    <name type="common">Brown rot fungus</name>
    <dbReference type="NCBI Taxonomy" id="670483"/>
    <lineage>
        <taxon>Eukaryota</taxon>
        <taxon>Fungi</taxon>
        <taxon>Dikarya</taxon>
        <taxon>Basidiomycota</taxon>
        <taxon>Agaricomycotina</taxon>
        <taxon>Agaricomycetes</taxon>
        <taxon>Gloeophyllales</taxon>
        <taxon>Gloeophyllaceae</taxon>
        <taxon>Gloeophyllum</taxon>
    </lineage>
</organism>
<dbReference type="KEGG" id="gtr:GLOTRDRAFT_140568"/>
<dbReference type="EMBL" id="KB469308">
    <property type="protein sequence ID" value="EPQ52139.1"/>
    <property type="molecule type" value="Genomic_DNA"/>
</dbReference>
<dbReference type="Gene3D" id="3.10.450.240">
    <property type="match status" value="1"/>
</dbReference>
<dbReference type="AlphaFoldDB" id="S7RHS0"/>
<dbReference type="STRING" id="670483.S7RHS0"/>
<keyword evidence="3" id="KW-1185">Reference proteome</keyword>